<protein>
    <recommendedName>
        <fullName evidence="3 14">DNA ligase</fullName>
        <ecNumber evidence="2 14">6.5.1.2</ecNumber>
    </recommendedName>
    <alternativeName>
        <fullName evidence="14">Polydeoxyribonucleotide synthase [NAD(+)]</fullName>
    </alternativeName>
</protein>
<dbReference type="OrthoDB" id="9759736at2"/>
<evidence type="ECO:0000256" key="10">
    <source>
        <dbReference type="ARBA" id="ARBA00023027"/>
    </source>
</evidence>
<keyword evidence="6 14" id="KW-0479">Metal-binding</keyword>
<sequence>MADKKDIEEKIKALREDLQRYNHEYYIKNDPSISDQEFDMKMKELEKLEEENPEFDDPNSPTKRVGGDITKEFNTIEHDYPMQSLSNSYSKDEIVDFIKRTAKNIEGETEFVCELKYDGVAIGIKYRDGKFYQAVTRGDGQKGDDVSNNVRTIKTVPLVLTDADYPSSFEIRGEIMLRKPQFEKLNKNLIDKGEKPYANPRNTASGSLKLQDSSEVAKRGLDCFLYGIYSEHEVADEHFASVEKAGEWGFQIPKPSDHRIKKCKNIDEIMDFINYWEEKRLGLDFEIDGVVIKVNNYEQQRELGSTAKSPRWAIAYKYKAEQVQTRLNSISFQVGRTGAVTPIANLEPVQLAGTTVKRASLHNADIIKKLDVREGDQVYVEKGGEIIPKIVGVNKTERKKDSEPFNYITECPECGTELIRKEGEALHFCPNEAGCPPQIIGKMQHFISRNAMDIDGIGEETIVQLHDAGLINNMADLFELKKEDVLPLERMAEKSAENLINGIQESKQQPFERVLFGLGIRYVGATVAKTLAKAMKSMENLKKASVEELESIPEIGTVIAKSVHDYFENEDHVEIVNRLKDHGLSMELSEEELASSSDKLVGKKFVISGVFEKYSRSELKKMIEDNGGKNTGSISGSTDYLVAGDNMGPAKREKAEKLGVPIISETDFLEMVE</sequence>
<dbReference type="PANTHER" id="PTHR23389:SF9">
    <property type="entry name" value="DNA LIGASE"/>
    <property type="match status" value="1"/>
</dbReference>
<comment type="catalytic activity">
    <reaction evidence="12 14">
        <text>NAD(+) + (deoxyribonucleotide)n-3'-hydroxyl + 5'-phospho-(deoxyribonucleotide)m = (deoxyribonucleotide)n+m + AMP + beta-nicotinamide D-nucleotide.</text>
        <dbReference type="EC" id="6.5.1.2"/>
    </reaction>
</comment>
<feature type="binding site" evidence="14">
    <location>
        <begin position="35"/>
        <end position="39"/>
    </location>
    <ligand>
        <name>NAD(+)</name>
        <dbReference type="ChEBI" id="CHEBI:57540"/>
    </ligand>
</feature>
<gene>
    <name evidence="14 17" type="primary">ligA</name>
    <name evidence="17" type="ORF">F3059_13040</name>
</gene>
<dbReference type="Gene3D" id="1.10.150.20">
    <property type="entry name" value="5' to 3' exonuclease, C-terminal subdomain"/>
    <property type="match status" value="2"/>
</dbReference>
<reference evidence="17 18" key="1">
    <citation type="submission" date="2019-09" db="EMBL/GenBank/DDBJ databases">
        <title>Genomes of Cryomorphaceae.</title>
        <authorList>
            <person name="Bowman J.P."/>
        </authorList>
    </citation>
    <scope>NUCLEOTIDE SEQUENCE [LARGE SCALE GENOMIC DNA]</scope>
    <source>
        <strain evidence="17 18">KCTC 52047</strain>
    </source>
</reference>
<dbReference type="HAMAP" id="MF_01588">
    <property type="entry name" value="DNA_ligase_A"/>
    <property type="match status" value="1"/>
</dbReference>
<keyword evidence="5 14" id="KW-0235">DNA replication</keyword>
<dbReference type="Gene3D" id="3.30.470.30">
    <property type="entry name" value="DNA ligase/mRNA capping enzyme"/>
    <property type="match status" value="1"/>
</dbReference>
<evidence type="ECO:0000256" key="15">
    <source>
        <dbReference type="SAM" id="MobiDB-lite"/>
    </source>
</evidence>
<dbReference type="GO" id="GO:0046872">
    <property type="term" value="F:metal ion binding"/>
    <property type="evidence" value="ECO:0007669"/>
    <property type="project" value="UniProtKB-KW"/>
</dbReference>
<accession>A0A6N6M1C0</accession>
<organism evidence="17 18">
    <name type="scientific">Salibacter halophilus</name>
    <dbReference type="NCBI Taxonomy" id="1803916"/>
    <lineage>
        <taxon>Bacteria</taxon>
        <taxon>Pseudomonadati</taxon>
        <taxon>Bacteroidota</taxon>
        <taxon>Flavobacteriia</taxon>
        <taxon>Flavobacteriales</taxon>
        <taxon>Salibacteraceae</taxon>
        <taxon>Salibacter</taxon>
    </lineage>
</organism>
<dbReference type="FunFam" id="2.40.50.140:FF:000012">
    <property type="entry name" value="DNA ligase"/>
    <property type="match status" value="1"/>
</dbReference>
<dbReference type="GO" id="GO:0006281">
    <property type="term" value="P:DNA repair"/>
    <property type="evidence" value="ECO:0007669"/>
    <property type="project" value="UniProtKB-KW"/>
</dbReference>
<feature type="compositionally biased region" description="Acidic residues" evidence="15">
    <location>
        <begin position="47"/>
        <end position="57"/>
    </location>
</feature>
<feature type="binding site" evidence="14">
    <location>
        <position position="114"/>
    </location>
    <ligand>
        <name>NAD(+)</name>
        <dbReference type="ChEBI" id="CHEBI:57540"/>
    </ligand>
</feature>
<dbReference type="InterPro" id="IPR013839">
    <property type="entry name" value="DNAligase_adenylation"/>
</dbReference>
<keyword evidence="4 14" id="KW-0436">Ligase</keyword>
<dbReference type="InterPro" id="IPR013840">
    <property type="entry name" value="DNAligase_N"/>
</dbReference>
<feature type="region of interest" description="Disordered" evidence="15">
    <location>
        <begin position="47"/>
        <end position="66"/>
    </location>
</feature>
<dbReference type="GO" id="GO:0005829">
    <property type="term" value="C:cytosol"/>
    <property type="evidence" value="ECO:0007669"/>
    <property type="project" value="TreeGrafter"/>
</dbReference>
<name>A0A6N6M1C0_9FLAO</name>
<dbReference type="GO" id="GO:0003911">
    <property type="term" value="F:DNA ligase (NAD+) activity"/>
    <property type="evidence" value="ECO:0007669"/>
    <property type="project" value="UniProtKB-UniRule"/>
</dbReference>
<keyword evidence="7 14" id="KW-0227">DNA damage</keyword>
<dbReference type="RefSeq" id="WP_151169995.1">
    <property type="nucleotide sequence ID" value="NZ_WACR01000013.1"/>
</dbReference>
<evidence type="ECO:0000256" key="3">
    <source>
        <dbReference type="ARBA" id="ARBA00013308"/>
    </source>
</evidence>
<evidence type="ECO:0000256" key="8">
    <source>
        <dbReference type="ARBA" id="ARBA00022833"/>
    </source>
</evidence>
<dbReference type="Pfam" id="PF12826">
    <property type="entry name" value="HHH_2"/>
    <property type="match status" value="1"/>
</dbReference>
<dbReference type="SUPFAM" id="SSF50249">
    <property type="entry name" value="Nucleic acid-binding proteins"/>
    <property type="match status" value="1"/>
</dbReference>
<feature type="binding site" evidence="14">
    <location>
        <position position="317"/>
    </location>
    <ligand>
        <name>NAD(+)</name>
        <dbReference type="ChEBI" id="CHEBI:57540"/>
    </ligand>
</feature>
<dbReference type="CDD" id="cd00114">
    <property type="entry name" value="LIGANc"/>
    <property type="match status" value="1"/>
</dbReference>
<dbReference type="SUPFAM" id="SSF52113">
    <property type="entry name" value="BRCT domain"/>
    <property type="match status" value="1"/>
</dbReference>
<evidence type="ECO:0000256" key="12">
    <source>
        <dbReference type="ARBA" id="ARBA00034005"/>
    </source>
</evidence>
<dbReference type="Pfam" id="PF01653">
    <property type="entry name" value="DNA_ligase_aden"/>
    <property type="match status" value="1"/>
</dbReference>
<dbReference type="GO" id="GO:0006260">
    <property type="term" value="P:DNA replication"/>
    <property type="evidence" value="ECO:0007669"/>
    <property type="project" value="UniProtKB-KW"/>
</dbReference>
<feature type="binding site" evidence="14">
    <location>
        <position position="435"/>
    </location>
    <ligand>
        <name>Zn(2+)</name>
        <dbReference type="ChEBI" id="CHEBI:29105"/>
    </ligand>
</feature>
<dbReference type="Proteomes" id="UP000435357">
    <property type="component" value="Unassembled WGS sequence"/>
</dbReference>
<dbReference type="SMART" id="SM00292">
    <property type="entry name" value="BRCT"/>
    <property type="match status" value="1"/>
</dbReference>
<evidence type="ECO:0000313" key="17">
    <source>
        <dbReference type="EMBL" id="KAB1061996.1"/>
    </source>
</evidence>
<dbReference type="FunFam" id="1.10.150.20:FF:000007">
    <property type="entry name" value="DNA ligase"/>
    <property type="match status" value="1"/>
</dbReference>
<dbReference type="Pfam" id="PF00533">
    <property type="entry name" value="BRCT"/>
    <property type="match status" value="1"/>
</dbReference>
<dbReference type="Gene3D" id="1.10.287.610">
    <property type="entry name" value="Helix hairpin bin"/>
    <property type="match status" value="1"/>
</dbReference>
<keyword evidence="10 14" id="KW-0520">NAD</keyword>
<dbReference type="NCBIfam" id="NF005932">
    <property type="entry name" value="PRK07956.1"/>
    <property type="match status" value="1"/>
</dbReference>
<dbReference type="SUPFAM" id="SSF47781">
    <property type="entry name" value="RuvA domain 2-like"/>
    <property type="match status" value="1"/>
</dbReference>
<dbReference type="GO" id="GO:0003677">
    <property type="term" value="F:DNA binding"/>
    <property type="evidence" value="ECO:0007669"/>
    <property type="project" value="InterPro"/>
</dbReference>
<evidence type="ECO:0000256" key="4">
    <source>
        <dbReference type="ARBA" id="ARBA00022598"/>
    </source>
</evidence>
<dbReference type="InterPro" id="IPR012340">
    <property type="entry name" value="NA-bd_OB-fold"/>
</dbReference>
<evidence type="ECO:0000259" key="16">
    <source>
        <dbReference type="PROSITE" id="PS50172"/>
    </source>
</evidence>
<evidence type="ECO:0000256" key="7">
    <source>
        <dbReference type="ARBA" id="ARBA00022763"/>
    </source>
</evidence>
<dbReference type="InterPro" id="IPR010994">
    <property type="entry name" value="RuvA_2-like"/>
</dbReference>
<dbReference type="Gene3D" id="3.40.50.10190">
    <property type="entry name" value="BRCT domain"/>
    <property type="match status" value="1"/>
</dbReference>
<evidence type="ECO:0000256" key="2">
    <source>
        <dbReference type="ARBA" id="ARBA00012722"/>
    </source>
</evidence>
<dbReference type="InterPro" id="IPR036420">
    <property type="entry name" value="BRCT_dom_sf"/>
</dbReference>
<keyword evidence="8 14" id="KW-0862">Zinc</keyword>
<comment type="function">
    <text evidence="1 14">DNA ligase that catalyzes the formation of phosphodiester linkages between 5'-phosphoryl and 3'-hydroxyl groups in double-stranded DNA using NAD as a coenzyme and as the energy source for the reaction. It is essential for DNA replication and repair of damaged DNA.</text>
</comment>
<dbReference type="PANTHER" id="PTHR23389">
    <property type="entry name" value="CHROMOSOME TRANSMISSION FIDELITY FACTOR 18"/>
    <property type="match status" value="1"/>
</dbReference>
<comment type="caution">
    <text evidence="17">The sequence shown here is derived from an EMBL/GenBank/DDBJ whole genome shotgun (WGS) entry which is preliminary data.</text>
</comment>
<keyword evidence="11 14" id="KW-0234">DNA repair</keyword>
<dbReference type="AlphaFoldDB" id="A0A6N6M1C0"/>
<dbReference type="EMBL" id="WACR01000013">
    <property type="protein sequence ID" value="KAB1061996.1"/>
    <property type="molecule type" value="Genomic_DNA"/>
</dbReference>
<feature type="binding site" evidence="14">
    <location>
        <position position="411"/>
    </location>
    <ligand>
        <name>Zn(2+)</name>
        <dbReference type="ChEBI" id="CHEBI:29105"/>
    </ligand>
</feature>
<proteinExistence type="inferred from homology"/>
<evidence type="ECO:0000256" key="1">
    <source>
        <dbReference type="ARBA" id="ARBA00004067"/>
    </source>
</evidence>
<dbReference type="Pfam" id="PF14520">
    <property type="entry name" value="HHH_5"/>
    <property type="match status" value="1"/>
</dbReference>
<dbReference type="InterPro" id="IPR003583">
    <property type="entry name" value="Hlx-hairpin-Hlx_DNA-bd_motif"/>
</dbReference>
<dbReference type="InterPro" id="IPR041663">
    <property type="entry name" value="DisA/LigA_HHH"/>
</dbReference>
<dbReference type="PROSITE" id="PS50172">
    <property type="entry name" value="BRCT"/>
    <property type="match status" value="1"/>
</dbReference>
<comment type="similarity">
    <text evidence="13 14">Belongs to the NAD-dependent DNA ligase family. LigA subfamily.</text>
</comment>
<evidence type="ECO:0000256" key="14">
    <source>
        <dbReference type="HAMAP-Rule" id="MF_01588"/>
    </source>
</evidence>
<feature type="binding site" evidence="14">
    <location>
        <position position="174"/>
    </location>
    <ligand>
        <name>NAD(+)</name>
        <dbReference type="ChEBI" id="CHEBI:57540"/>
    </ligand>
</feature>
<dbReference type="Gene3D" id="6.20.10.30">
    <property type="match status" value="1"/>
</dbReference>
<dbReference type="FunFam" id="3.30.470.30:FF:000001">
    <property type="entry name" value="DNA ligase"/>
    <property type="match status" value="1"/>
</dbReference>
<feature type="domain" description="BRCT" evidence="16">
    <location>
        <begin position="595"/>
        <end position="673"/>
    </location>
</feature>
<dbReference type="PIRSF" id="PIRSF001604">
    <property type="entry name" value="LigA"/>
    <property type="match status" value="1"/>
</dbReference>
<dbReference type="Pfam" id="PF03119">
    <property type="entry name" value="DNA_ligase_ZBD"/>
    <property type="match status" value="1"/>
</dbReference>
<feature type="active site" description="N6-AMP-lysine intermediate" evidence="14">
    <location>
        <position position="116"/>
    </location>
</feature>
<dbReference type="SUPFAM" id="SSF56091">
    <property type="entry name" value="DNA ligase/mRNA capping enzyme, catalytic domain"/>
    <property type="match status" value="1"/>
</dbReference>
<dbReference type="InterPro" id="IPR004149">
    <property type="entry name" value="Znf_DNAligase_C4"/>
</dbReference>
<evidence type="ECO:0000256" key="11">
    <source>
        <dbReference type="ARBA" id="ARBA00023204"/>
    </source>
</evidence>
<keyword evidence="18" id="KW-1185">Reference proteome</keyword>
<dbReference type="InterPro" id="IPR001357">
    <property type="entry name" value="BRCT_dom"/>
</dbReference>
<evidence type="ECO:0000313" key="18">
    <source>
        <dbReference type="Proteomes" id="UP000435357"/>
    </source>
</evidence>
<dbReference type="FunFam" id="1.10.287.610:FF:000002">
    <property type="entry name" value="DNA ligase"/>
    <property type="match status" value="1"/>
</dbReference>
<keyword evidence="9 14" id="KW-0460">Magnesium</keyword>
<dbReference type="InterPro" id="IPR001679">
    <property type="entry name" value="DNA_ligase"/>
</dbReference>
<feature type="binding site" evidence="14">
    <location>
        <position position="414"/>
    </location>
    <ligand>
        <name>Zn(2+)</name>
        <dbReference type="ChEBI" id="CHEBI:29105"/>
    </ligand>
</feature>
<dbReference type="SMART" id="SM00278">
    <property type="entry name" value="HhH1"/>
    <property type="match status" value="3"/>
</dbReference>
<feature type="binding site" evidence="14">
    <location>
        <position position="137"/>
    </location>
    <ligand>
        <name>NAD(+)</name>
        <dbReference type="ChEBI" id="CHEBI:57540"/>
    </ligand>
</feature>
<dbReference type="CDD" id="cd17748">
    <property type="entry name" value="BRCT_DNA_ligase_like"/>
    <property type="match status" value="1"/>
</dbReference>
<dbReference type="Pfam" id="PF03120">
    <property type="entry name" value="OB_DNA_ligase"/>
    <property type="match status" value="1"/>
</dbReference>
<dbReference type="SMART" id="SM00532">
    <property type="entry name" value="LIGANc"/>
    <property type="match status" value="1"/>
</dbReference>
<dbReference type="InterPro" id="IPR004150">
    <property type="entry name" value="NAD_DNA_ligase_OB"/>
</dbReference>
<feature type="binding site" evidence="14">
    <location>
        <begin position="84"/>
        <end position="85"/>
    </location>
    <ligand>
        <name>NAD(+)</name>
        <dbReference type="ChEBI" id="CHEBI:57540"/>
    </ligand>
</feature>
<evidence type="ECO:0000256" key="9">
    <source>
        <dbReference type="ARBA" id="ARBA00022842"/>
    </source>
</evidence>
<feature type="binding site" evidence="14">
    <location>
        <position position="429"/>
    </location>
    <ligand>
        <name>Zn(2+)</name>
        <dbReference type="ChEBI" id="CHEBI:29105"/>
    </ligand>
</feature>
<evidence type="ECO:0000256" key="5">
    <source>
        <dbReference type="ARBA" id="ARBA00022705"/>
    </source>
</evidence>
<evidence type="ECO:0000256" key="6">
    <source>
        <dbReference type="ARBA" id="ARBA00022723"/>
    </source>
</evidence>
<dbReference type="EC" id="6.5.1.2" evidence="2 14"/>
<dbReference type="FunFam" id="1.10.150.20:FF:000006">
    <property type="entry name" value="DNA ligase"/>
    <property type="match status" value="1"/>
</dbReference>
<comment type="cofactor">
    <cofactor evidence="14">
        <name>Mg(2+)</name>
        <dbReference type="ChEBI" id="CHEBI:18420"/>
    </cofactor>
    <cofactor evidence="14">
        <name>Mn(2+)</name>
        <dbReference type="ChEBI" id="CHEBI:29035"/>
    </cofactor>
</comment>
<dbReference type="Gene3D" id="2.40.50.140">
    <property type="entry name" value="Nucleic acid-binding proteins"/>
    <property type="match status" value="1"/>
</dbReference>
<evidence type="ECO:0000256" key="13">
    <source>
        <dbReference type="ARBA" id="ARBA00060881"/>
    </source>
</evidence>
<keyword evidence="14" id="KW-0464">Manganese</keyword>
<dbReference type="NCBIfam" id="TIGR00575">
    <property type="entry name" value="dnlj"/>
    <property type="match status" value="1"/>
</dbReference>
<feature type="binding site" evidence="14">
    <location>
        <position position="293"/>
    </location>
    <ligand>
        <name>NAD(+)</name>
        <dbReference type="ChEBI" id="CHEBI:57540"/>
    </ligand>
</feature>